<keyword evidence="8 9" id="KW-0137">Centromere</keyword>
<reference evidence="13" key="1">
    <citation type="journal article" date="2020" name="Fungal Divers.">
        <title>Resolving the Mortierellaceae phylogeny through synthesis of multi-gene phylogenetics and phylogenomics.</title>
        <authorList>
            <person name="Vandepol N."/>
            <person name="Liber J."/>
            <person name="Desiro A."/>
            <person name="Na H."/>
            <person name="Kennedy M."/>
            <person name="Barry K."/>
            <person name="Grigoriev I.V."/>
            <person name="Miller A.N."/>
            <person name="O'Donnell K."/>
            <person name="Stajich J.E."/>
            <person name="Bonito G."/>
        </authorList>
    </citation>
    <scope>NUCLEOTIDE SEQUENCE</scope>
    <source>
        <strain evidence="13">REB-010B</strain>
    </source>
</reference>
<dbReference type="Proteomes" id="UP000738325">
    <property type="component" value="Unassembled WGS sequence"/>
</dbReference>
<organism evidence="13 14">
    <name type="scientific">Dissophora globulifera</name>
    <dbReference type="NCBI Taxonomy" id="979702"/>
    <lineage>
        <taxon>Eukaryota</taxon>
        <taxon>Fungi</taxon>
        <taxon>Fungi incertae sedis</taxon>
        <taxon>Mucoromycota</taxon>
        <taxon>Mortierellomycotina</taxon>
        <taxon>Mortierellomycetes</taxon>
        <taxon>Mortierellales</taxon>
        <taxon>Mortierellaceae</taxon>
        <taxon>Dissophora</taxon>
    </lineage>
</organism>
<evidence type="ECO:0000256" key="11">
    <source>
        <dbReference type="SAM" id="MobiDB-lite"/>
    </source>
</evidence>
<evidence type="ECO:0000256" key="2">
    <source>
        <dbReference type="ARBA" id="ARBA00022454"/>
    </source>
</evidence>
<keyword evidence="14" id="KW-1185">Reference proteome</keyword>
<protein>
    <recommendedName>
        <fullName evidence="9">Kinetochore protein SPC25</fullName>
    </recommendedName>
</protein>
<evidence type="ECO:0000259" key="12">
    <source>
        <dbReference type="Pfam" id="PF08234"/>
    </source>
</evidence>
<feature type="domain" description="Chromosome segregation protein Spc25 C-terminal" evidence="12">
    <location>
        <begin position="184"/>
        <end position="253"/>
    </location>
</feature>
<evidence type="ECO:0000313" key="14">
    <source>
        <dbReference type="Proteomes" id="UP000738325"/>
    </source>
</evidence>
<dbReference type="InterPro" id="IPR045143">
    <property type="entry name" value="Spc25"/>
</dbReference>
<feature type="compositionally biased region" description="Polar residues" evidence="11">
    <location>
        <begin position="1"/>
        <end position="13"/>
    </location>
</feature>
<evidence type="ECO:0000256" key="10">
    <source>
        <dbReference type="SAM" id="Coils"/>
    </source>
</evidence>
<proteinExistence type="inferred from homology"/>
<sequence>MDTSSQRHSSGSHRLSLAPGKNAAAAAPLPTLPTPQIDTEEILARAATFTNDVNGAIQKIKAKISDNTAQWVQDTADARESDRELREEMRVAITKEVALAKVLKKEKEEANNMSKAVQLLSARCDDMKQVQESLEMQVAVLTREVKAKREAKIAQKKALDEQVLKNRPELASFESILAMRIVGVKEDHIGFVFTRINEQDWNKEYSITIDVSHHEFTVSDCTPELNELPVLLRSLNATRDFYGFLKKVRKAFKDSVKK</sequence>
<evidence type="ECO:0000256" key="1">
    <source>
        <dbReference type="ARBA" id="ARBA00006379"/>
    </source>
</evidence>
<evidence type="ECO:0000256" key="4">
    <source>
        <dbReference type="ARBA" id="ARBA00022776"/>
    </source>
</evidence>
<dbReference type="PANTHER" id="PTHR14281">
    <property type="entry name" value="KINETOCHORE PROTEIN SPC25-RELATED"/>
    <property type="match status" value="1"/>
</dbReference>
<dbReference type="GO" id="GO:0007059">
    <property type="term" value="P:chromosome segregation"/>
    <property type="evidence" value="ECO:0007669"/>
    <property type="project" value="InterPro"/>
</dbReference>
<dbReference type="FunFam" id="3.30.457.50:FF:000001">
    <property type="entry name" value="Probable kinetochore protein spc25"/>
    <property type="match status" value="1"/>
</dbReference>
<dbReference type="EMBL" id="JAAAIP010000577">
    <property type="protein sequence ID" value="KAG0314902.1"/>
    <property type="molecule type" value="Genomic_DNA"/>
</dbReference>
<dbReference type="AlphaFoldDB" id="A0A9P6R9R4"/>
<gene>
    <name evidence="13" type="primary">SPC25</name>
    <name evidence="13" type="ORF">BGZ99_007782</name>
</gene>
<keyword evidence="3 9" id="KW-0132">Cell division</keyword>
<dbReference type="Gene3D" id="3.30.457.50">
    <property type="entry name" value="Chromosome segregation protein Spc25"/>
    <property type="match status" value="1"/>
</dbReference>
<keyword evidence="7 9" id="KW-0131">Cell cycle</keyword>
<dbReference type="GO" id="GO:0005634">
    <property type="term" value="C:nucleus"/>
    <property type="evidence" value="ECO:0007669"/>
    <property type="project" value="UniProtKB-SubCell"/>
</dbReference>
<keyword evidence="5 9" id="KW-0995">Kinetochore</keyword>
<comment type="function">
    <text evidence="9">Acts as a component of the essential kinetochore-associated NDC80 complex, which is required for chromosome segregation and spindle checkpoint activity.</text>
</comment>
<dbReference type="CDD" id="cd23784">
    <property type="entry name" value="RWD_Spc25"/>
    <property type="match status" value="1"/>
</dbReference>
<comment type="subunit">
    <text evidence="9">Component of the NDC80 complex.</text>
</comment>
<evidence type="ECO:0000313" key="13">
    <source>
        <dbReference type="EMBL" id="KAG0314902.1"/>
    </source>
</evidence>
<evidence type="ECO:0000256" key="7">
    <source>
        <dbReference type="ARBA" id="ARBA00023306"/>
    </source>
</evidence>
<dbReference type="PANTHER" id="PTHR14281:SF0">
    <property type="entry name" value="KINETOCHORE PROTEIN SPC25"/>
    <property type="match status" value="1"/>
</dbReference>
<dbReference type="Pfam" id="PF08234">
    <property type="entry name" value="Spindle_Spc25"/>
    <property type="match status" value="1"/>
</dbReference>
<evidence type="ECO:0000256" key="3">
    <source>
        <dbReference type="ARBA" id="ARBA00022618"/>
    </source>
</evidence>
<evidence type="ECO:0000256" key="5">
    <source>
        <dbReference type="ARBA" id="ARBA00022838"/>
    </source>
</evidence>
<name>A0A9P6R9R4_9FUNG</name>
<feature type="coiled-coil region" evidence="10">
    <location>
        <begin position="103"/>
        <end position="151"/>
    </location>
</feature>
<dbReference type="GO" id="GO:0031262">
    <property type="term" value="C:Ndc80 complex"/>
    <property type="evidence" value="ECO:0007669"/>
    <property type="project" value="InterPro"/>
</dbReference>
<evidence type="ECO:0000256" key="6">
    <source>
        <dbReference type="ARBA" id="ARBA00023054"/>
    </source>
</evidence>
<dbReference type="GO" id="GO:0051301">
    <property type="term" value="P:cell division"/>
    <property type="evidence" value="ECO:0007669"/>
    <property type="project" value="UniProtKB-UniRule"/>
</dbReference>
<keyword evidence="4 9" id="KW-0498">Mitosis</keyword>
<keyword evidence="2 9" id="KW-0158">Chromosome</keyword>
<comment type="similarity">
    <text evidence="1 9">Belongs to the SPC25 family.</text>
</comment>
<accession>A0A9P6R9R4</accession>
<evidence type="ECO:0000256" key="9">
    <source>
        <dbReference type="RuleBase" id="RU367150"/>
    </source>
</evidence>
<comment type="caution">
    <text evidence="13">The sequence shown here is derived from an EMBL/GenBank/DDBJ whole genome shotgun (WGS) entry which is preliminary data.</text>
</comment>
<keyword evidence="6 10" id="KW-0175">Coiled coil</keyword>
<feature type="region of interest" description="Disordered" evidence="11">
    <location>
        <begin position="1"/>
        <end position="33"/>
    </location>
</feature>
<dbReference type="InterPro" id="IPR013255">
    <property type="entry name" value="Spc25_C"/>
</dbReference>
<dbReference type="OrthoDB" id="6353017at2759"/>
<evidence type="ECO:0000256" key="8">
    <source>
        <dbReference type="ARBA" id="ARBA00023328"/>
    </source>
</evidence>
<keyword evidence="9" id="KW-0539">Nucleus</keyword>
<comment type="subcellular location">
    <subcellularLocation>
        <location evidence="9">Nucleus</location>
    </subcellularLocation>
    <subcellularLocation>
        <location evidence="9">Chromosome</location>
        <location evidence="9">Centromere</location>
        <location evidence="9">Kinetochore</location>
    </subcellularLocation>
</comment>